<feature type="transmembrane region" description="Helical" evidence="7">
    <location>
        <begin position="365"/>
        <end position="389"/>
    </location>
</feature>
<dbReference type="PANTHER" id="PTHR22950:SF20">
    <property type="entry name" value="AMINO ACID TRANSPORTER (EUROFUNG)"/>
    <property type="match status" value="1"/>
</dbReference>
<dbReference type="GO" id="GO:0015179">
    <property type="term" value="F:L-amino acid transmembrane transporter activity"/>
    <property type="evidence" value="ECO:0007669"/>
    <property type="project" value="TreeGrafter"/>
</dbReference>
<evidence type="ECO:0000256" key="6">
    <source>
        <dbReference type="SAM" id="MobiDB-lite"/>
    </source>
</evidence>
<keyword evidence="3 7" id="KW-0812">Transmembrane</keyword>
<feature type="transmembrane region" description="Helical" evidence="7">
    <location>
        <begin position="197"/>
        <end position="218"/>
    </location>
</feature>
<feature type="transmembrane region" description="Helical" evidence="7">
    <location>
        <begin position="395"/>
        <end position="419"/>
    </location>
</feature>
<keyword evidence="5 7" id="KW-0472">Membrane</keyword>
<organism evidence="9 10">
    <name type="scientific">Exidia glandulosa HHB12029</name>
    <dbReference type="NCBI Taxonomy" id="1314781"/>
    <lineage>
        <taxon>Eukaryota</taxon>
        <taxon>Fungi</taxon>
        <taxon>Dikarya</taxon>
        <taxon>Basidiomycota</taxon>
        <taxon>Agaricomycotina</taxon>
        <taxon>Agaricomycetes</taxon>
        <taxon>Auriculariales</taxon>
        <taxon>Exidiaceae</taxon>
        <taxon>Exidia</taxon>
    </lineage>
</organism>
<evidence type="ECO:0000256" key="5">
    <source>
        <dbReference type="ARBA" id="ARBA00023136"/>
    </source>
</evidence>
<feature type="transmembrane region" description="Helical" evidence="7">
    <location>
        <begin position="324"/>
        <end position="353"/>
    </location>
</feature>
<evidence type="ECO:0000259" key="8">
    <source>
        <dbReference type="Pfam" id="PF01490"/>
    </source>
</evidence>
<evidence type="ECO:0000256" key="7">
    <source>
        <dbReference type="SAM" id="Phobius"/>
    </source>
</evidence>
<dbReference type="GO" id="GO:0016020">
    <property type="term" value="C:membrane"/>
    <property type="evidence" value="ECO:0007669"/>
    <property type="project" value="UniProtKB-SubCell"/>
</dbReference>
<dbReference type="Pfam" id="PF01490">
    <property type="entry name" value="Aa_trans"/>
    <property type="match status" value="1"/>
</dbReference>
<evidence type="ECO:0000256" key="2">
    <source>
        <dbReference type="ARBA" id="ARBA00008066"/>
    </source>
</evidence>
<comment type="similarity">
    <text evidence="2">Belongs to the amino acid/polyamine transporter 2 family.</text>
</comment>
<name>A0A165M090_EXIGL</name>
<evidence type="ECO:0000256" key="4">
    <source>
        <dbReference type="ARBA" id="ARBA00022989"/>
    </source>
</evidence>
<feature type="transmembrane region" description="Helical" evidence="7">
    <location>
        <begin position="440"/>
        <end position="462"/>
    </location>
</feature>
<feature type="domain" description="Amino acid transporter transmembrane" evidence="8">
    <location>
        <begin position="49"/>
        <end position="458"/>
    </location>
</feature>
<feature type="transmembrane region" description="Helical" evidence="7">
    <location>
        <begin position="281"/>
        <end position="304"/>
    </location>
</feature>
<dbReference type="STRING" id="1314781.A0A165M090"/>
<evidence type="ECO:0000313" key="10">
    <source>
        <dbReference type="Proteomes" id="UP000077266"/>
    </source>
</evidence>
<reference evidence="9 10" key="1">
    <citation type="journal article" date="2016" name="Mol. Biol. Evol.">
        <title>Comparative Genomics of Early-Diverging Mushroom-Forming Fungi Provides Insights into the Origins of Lignocellulose Decay Capabilities.</title>
        <authorList>
            <person name="Nagy L.G."/>
            <person name="Riley R."/>
            <person name="Tritt A."/>
            <person name="Adam C."/>
            <person name="Daum C."/>
            <person name="Floudas D."/>
            <person name="Sun H."/>
            <person name="Yadav J.S."/>
            <person name="Pangilinan J."/>
            <person name="Larsson K.H."/>
            <person name="Matsuura K."/>
            <person name="Barry K."/>
            <person name="Labutti K."/>
            <person name="Kuo R."/>
            <person name="Ohm R.A."/>
            <person name="Bhattacharya S.S."/>
            <person name="Shirouzu T."/>
            <person name="Yoshinaga Y."/>
            <person name="Martin F.M."/>
            <person name="Grigoriev I.V."/>
            <person name="Hibbett D.S."/>
        </authorList>
    </citation>
    <scope>NUCLEOTIDE SEQUENCE [LARGE SCALE GENOMIC DNA]</scope>
    <source>
        <strain evidence="9 10">HHB12029</strain>
    </source>
</reference>
<feature type="transmembrane region" description="Helical" evidence="7">
    <location>
        <begin position="56"/>
        <end position="75"/>
    </location>
</feature>
<evidence type="ECO:0000256" key="1">
    <source>
        <dbReference type="ARBA" id="ARBA00004141"/>
    </source>
</evidence>
<evidence type="ECO:0000313" key="9">
    <source>
        <dbReference type="EMBL" id="KZV98582.1"/>
    </source>
</evidence>
<dbReference type="Proteomes" id="UP000077266">
    <property type="component" value="Unassembled WGS sequence"/>
</dbReference>
<feature type="region of interest" description="Disordered" evidence="6">
    <location>
        <begin position="1"/>
        <end position="22"/>
    </location>
</feature>
<sequence length="479" mass="52066">MMSSAETSTRDLEPGQEKGNAGRDIEPAAALIVGGQLVDESGNPIQYRTCSWQKTAALLFSQYICLAILSFPWSFSVLGMVPGVLVTGAVAASVQYTSLVLWRFCLAHPHVRDASDIGATLFAEIFGEKWRRTAYNATSVSYVLYNTFIQGVHCLVMAKLLNTLSDGALCTVAFTAIAACIMFIVSLPRPLAHLSSLGTFSVVMMSVTVLLAVVFSAVQGTPRAYDPVTLGEPRVHILSPPGTNFVSGMAAFLNIKYTFVGQTTLPSFIAEMKEPKDFPKALWAVTIAEVIMYTLCGAVMYHFIGEQYMTAPAFGSLRSPYLKIAFAVAIPTVSYVGALYASISARFILFRLFAPSSRHRTHNTLLGWGIWVGLLITTWLAAFVLAEAIPFFSDMLALIGALFGGWFGFIFWAMAYLALNPTRTQRWGTPWRTFETLVNYTLIGLGVFTLVAGTYVSVQSIIVNSRSGQGSFSCASTGF</sequence>
<dbReference type="InParanoid" id="A0A165M090"/>
<protein>
    <recommendedName>
        <fullName evidence="8">Amino acid transporter transmembrane domain-containing protein</fullName>
    </recommendedName>
</protein>
<gene>
    <name evidence="9" type="ORF">EXIGLDRAFT_807423</name>
</gene>
<keyword evidence="10" id="KW-1185">Reference proteome</keyword>
<comment type="subcellular location">
    <subcellularLocation>
        <location evidence="1">Membrane</location>
        <topology evidence="1">Multi-pass membrane protein</topology>
    </subcellularLocation>
</comment>
<evidence type="ECO:0000256" key="3">
    <source>
        <dbReference type="ARBA" id="ARBA00022692"/>
    </source>
</evidence>
<dbReference type="InterPro" id="IPR013057">
    <property type="entry name" value="AA_transpt_TM"/>
</dbReference>
<dbReference type="PANTHER" id="PTHR22950">
    <property type="entry name" value="AMINO ACID TRANSPORTER"/>
    <property type="match status" value="1"/>
</dbReference>
<feature type="transmembrane region" description="Helical" evidence="7">
    <location>
        <begin position="81"/>
        <end position="102"/>
    </location>
</feature>
<dbReference type="EMBL" id="KV425917">
    <property type="protein sequence ID" value="KZV98582.1"/>
    <property type="molecule type" value="Genomic_DNA"/>
</dbReference>
<proteinExistence type="inferred from homology"/>
<feature type="transmembrane region" description="Helical" evidence="7">
    <location>
        <begin position="167"/>
        <end position="185"/>
    </location>
</feature>
<keyword evidence="4 7" id="KW-1133">Transmembrane helix</keyword>
<dbReference type="AlphaFoldDB" id="A0A165M090"/>
<feature type="compositionally biased region" description="Basic and acidic residues" evidence="6">
    <location>
        <begin position="8"/>
        <end position="22"/>
    </location>
</feature>
<dbReference type="OrthoDB" id="294730at2759"/>
<accession>A0A165M090</accession>
<dbReference type="FunFam" id="1.20.1740.10:FF:000039">
    <property type="entry name" value="Neutral amino acid transporter (Eurofung)"/>
    <property type="match status" value="1"/>
</dbReference>